<dbReference type="SUPFAM" id="SSF101744">
    <property type="entry name" value="Rof/RNase P subunit-like"/>
    <property type="match status" value="1"/>
</dbReference>
<gene>
    <name evidence="1" type="ORF">ACFOEE_08715</name>
</gene>
<name>A0ABV7CJ20_9GAMM</name>
<dbReference type="Gene3D" id="2.30.30.400">
    <property type="entry name" value="Rof-like"/>
    <property type="match status" value="1"/>
</dbReference>
<dbReference type="Proteomes" id="UP001595453">
    <property type="component" value="Unassembled WGS sequence"/>
</dbReference>
<reference evidence="2" key="1">
    <citation type="journal article" date="2019" name="Int. J. Syst. Evol. Microbiol.">
        <title>The Global Catalogue of Microorganisms (GCM) 10K type strain sequencing project: providing services to taxonomists for standard genome sequencing and annotation.</title>
        <authorList>
            <consortium name="The Broad Institute Genomics Platform"/>
            <consortium name="The Broad Institute Genome Sequencing Center for Infectious Disease"/>
            <person name="Wu L."/>
            <person name="Ma J."/>
        </authorList>
    </citation>
    <scope>NUCLEOTIDE SEQUENCE [LARGE SCALE GENOMIC DNA]</scope>
    <source>
        <strain evidence="2">KCTC 42730</strain>
    </source>
</reference>
<comment type="caution">
    <text evidence="1">The sequence shown here is derived from an EMBL/GenBank/DDBJ whole genome shotgun (WGS) entry which is preliminary data.</text>
</comment>
<dbReference type="InterPro" id="IPR023534">
    <property type="entry name" value="Rof/RNase_P-like"/>
</dbReference>
<protein>
    <submittedName>
        <fullName evidence="1">Rho-binding antiterminator</fullName>
    </submittedName>
</protein>
<keyword evidence="2" id="KW-1185">Reference proteome</keyword>
<dbReference type="RefSeq" id="WP_377123261.1">
    <property type="nucleotide sequence ID" value="NZ_JBHRSD010000014.1"/>
</dbReference>
<sequence>MLSCSQHDFLEVACLYHYELKVELLDGKVEIGVAQDLLYREKQHCLVLQQVDTLNYVDIASISKLSALTQNPYFDTVIATD</sequence>
<accession>A0ABV7CJ20</accession>
<evidence type="ECO:0000313" key="2">
    <source>
        <dbReference type="Proteomes" id="UP001595453"/>
    </source>
</evidence>
<organism evidence="1 2">
    <name type="scientific">Pseudoalteromonas fenneropenaei</name>
    <dbReference type="NCBI Taxonomy" id="1737459"/>
    <lineage>
        <taxon>Bacteria</taxon>
        <taxon>Pseudomonadati</taxon>
        <taxon>Pseudomonadota</taxon>
        <taxon>Gammaproteobacteria</taxon>
        <taxon>Alteromonadales</taxon>
        <taxon>Pseudoalteromonadaceae</taxon>
        <taxon>Pseudoalteromonas</taxon>
    </lineage>
</organism>
<dbReference type="InterPro" id="IPR038626">
    <property type="entry name" value="Rof-like_sf"/>
</dbReference>
<dbReference type="EMBL" id="JBHRSD010000014">
    <property type="protein sequence ID" value="MFC3032599.1"/>
    <property type="molecule type" value="Genomic_DNA"/>
</dbReference>
<proteinExistence type="predicted"/>
<dbReference type="InterPro" id="IPR009778">
    <property type="entry name" value="ROF"/>
</dbReference>
<dbReference type="Pfam" id="PF07073">
    <property type="entry name" value="ROF"/>
    <property type="match status" value="1"/>
</dbReference>
<evidence type="ECO:0000313" key="1">
    <source>
        <dbReference type="EMBL" id="MFC3032599.1"/>
    </source>
</evidence>